<dbReference type="RefSeq" id="WP_212905036.1">
    <property type="nucleotide sequence ID" value="NZ_BOPZ01000034.1"/>
</dbReference>
<proteinExistence type="predicted"/>
<sequence>MKKILVISLVVLSMSAFLTGCQKAKTDSINTNQNAAQSTTNNTIVQKEPNSTPQKQTNNTDKNNDSKDETKTTSQDIQYKNDKLGFSLTFPSDWKGKYRIQENDMSIFVYFSPKQKTDNSGSGLLFAIINKASKDFNENFFDTISDKKYFEAKGAIYFIGGPTDIGFNENNPEFSTYRKLKSEVPNVIKTIK</sequence>
<dbReference type="Proteomes" id="UP000679179">
    <property type="component" value="Unassembled WGS sequence"/>
</dbReference>
<organism evidence="3 4">
    <name type="scientific">Clostridium polyendosporum</name>
    <dbReference type="NCBI Taxonomy" id="69208"/>
    <lineage>
        <taxon>Bacteria</taxon>
        <taxon>Bacillati</taxon>
        <taxon>Bacillota</taxon>
        <taxon>Clostridia</taxon>
        <taxon>Eubacteriales</taxon>
        <taxon>Clostridiaceae</taxon>
        <taxon>Clostridium</taxon>
    </lineage>
</organism>
<accession>A0A919S2P0</accession>
<feature type="compositionally biased region" description="Low complexity" evidence="1">
    <location>
        <begin position="32"/>
        <end position="43"/>
    </location>
</feature>
<name>A0A919S2P0_9CLOT</name>
<dbReference type="PROSITE" id="PS51257">
    <property type="entry name" value="PROKAR_LIPOPROTEIN"/>
    <property type="match status" value="1"/>
</dbReference>
<feature type="compositionally biased region" description="Polar residues" evidence="1">
    <location>
        <begin position="44"/>
        <end position="54"/>
    </location>
</feature>
<feature type="compositionally biased region" description="Basic and acidic residues" evidence="1">
    <location>
        <begin position="62"/>
        <end position="71"/>
    </location>
</feature>
<keyword evidence="4" id="KW-1185">Reference proteome</keyword>
<evidence type="ECO:0000256" key="1">
    <source>
        <dbReference type="SAM" id="MobiDB-lite"/>
    </source>
</evidence>
<reference evidence="3" key="1">
    <citation type="submission" date="2021-03" db="EMBL/GenBank/DDBJ databases">
        <title>Taxonomic study of Clostridium polyendosporum from meadow-gley soil under rice.</title>
        <authorList>
            <person name="Kobayashi H."/>
            <person name="Tanizawa Y."/>
            <person name="Yagura M."/>
        </authorList>
    </citation>
    <scope>NUCLEOTIDE SEQUENCE</scope>
    <source>
        <strain evidence="3">JCM 30710</strain>
    </source>
</reference>
<dbReference type="AlphaFoldDB" id="A0A919S2P0"/>
<dbReference type="EMBL" id="BOPZ01000034">
    <property type="protein sequence ID" value="GIM30364.1"/>
    <property type="molecule type" value="Genomic_DNA"/>
</dbReference>
<evidence type="ECO:0008006" key="5">
    <source>
        <dbReference type="Google" id="ProtNLM"/>
    </source>
</evidence>
<feature type="signal peptide" evidence="2">
    <location>
        <begin position="1"/>
        <end position="24"/>
    </location>
</feature>
<evidence type="ECO:0000313" key="4">
    <source>
        <dbReference type="Proteomes" id="UP000679179"/>
    </source>
</evidence>
<feature type="chain" id="PRO_5038584042" description="Lipoprotein" evidence="2">
    <location>
        <begin position="25"/>
        <end position="192"/>
    </location>
</feature>
<keyword evidence="2" id="KW-0732">Signal</keyword>
<evidence type="ECO:0000256" key="2">
    <source>
        <dbReference type="SAM" id="SignalP"/>
    </source>
</evidence>
<gene>
    <name evidence="3" type="ORF">CPJCM30710_30300</name>
</gene>
<protein>
    <recommendedName>
        <fullName evidence="5">Lipoprotein</fullName>
    </recommendedName>
</protein>
<evidence type="ECO:0000313" key="3">
    <source>
        <dbReference type="EMBL" id="GIM30364.1"/>
    </source>
</evidence>
<comment type="caution">
    <text evidence="3">The sequence shown here is derived from an EMBL/GenBank/DDBJ whole genome shotgun (WGS) entry which is preliminary data.</text>
</comment>
<feature type="region of interest" description="Disordered" evidence="1">
    <location>
        <begin position="32"/>
        <end position="75"/>
    </location>
</feature>